<dbReference type="PANTHER" id="PTHR42679:SF2">
    <property type="entry name" value="S-METHYL-5'-THIOADENOSINE PHOSPHORYLASE"/>
    <property type="match status" value="1"/>
</dbReference>
<dbReference type="CDD" id="cd09010">
    <property type="entry name" value="MTAP_SsMTAPII_like_MTIP"/>
    <property type="match status" value="1"/>
</dbReference>
<protein>
    <recommendedName>
        <fullName evidence="3">Purine nucleoside phosphorylase</fullName>
        <shortName evidence="3">PNP</shortName>
        <ecNumber evidence="3">2.4.2.1</ecNumber>
    </recommendedName>
</protein>
<dbReference type="InterPro" id="IPR035994">
    <property type="entry name" value="Nucleoside_phosphorylase_sf"/>
</dbReference>
<comment type="function">
    <text evidence="3">Purine nucleoside phosphorylase involved in purine salvage.</text>
</comment>
<comment type="similarity">
    <text evidence="3">Belongs to the PNP/MTAP phosphorylase family. MTAP subfamily.</text>
</comment>
<evidence type="ECO:0000256" key="3">
    <source>
        <dbReference type="HAMAP-Rule" id="MF_01963"/>
    </source>
</evidence>
<dbReference type="Pfam" id="PF01048">
    <property type="entry name" value="PNP_UDP_1"/>
    <property type="match status" value="1"/>
</dbReference>
<dbReference type="GO" id="GO:0017061">
    <property type="term" value="F:S-methyl-5-thioadenosine phosphorylase activity"/>
    <property type="evidence" value="ECO:0007669"/>
    <property type="project" value="InterPro"/>
</dbReference>
<dbReference type="OrthoDB" id="1523230at2"/>
<feature type="domain" description="Nucleoside phosphorylase" evidence="4">
    <location>
        <begin position="4"/>
        <end position="245"/>
    </location>
</feature>
<comment type="catalytic activity">
    <reaction evidence="3">
        <text>a purine D-ribonucleoside + phosphate = a purine nucleobase + alpha-D-ribose 1-phosphate</text>
        <dbReference type="Rhea" id="RHEA:19805"/>
        <dbReference type="ChEBI" id="CHEBI:26386"/>
        <dbReference type="ChEBI" id="CHEBI:43474"/>
        <dbReference type="ChEBI" id="CHEBI:57720"/>
        <dbReference type="ChEBI" id="CHEBI:142355"/>
        <dbReference type="EC" id="2.4.2.1"/>
    </reaction>
</comment>
<keyword evidence="3" id="KW-0660">Purine salvage</keyword>
<accession>A0A2T5MKR3</accession>
<comment type="pathway">
    <text evidence="3">Purine metabolism; purine nucleoside salvage.</text>
</comment>
<feature type="site" description="Important for substrate specificity" evidence="3">
    <location>
        <position position="169"/>
    </location>
</feature>
<evidence type="ECO:0000313" key="5">
    <source>
        <dbReference type="EMBL" id="PTU33149.1"/>
    </source>
</evidence>
<keyword evidence="2 3" id="KW-0808">Transferase</keyword>
<feature type="binding site" evidence="3">
    <location>
        <position position="11"/>
    </location>
    <ligand>
        <name>phosphate</name>
        <dbReference type="ChEBI" id="CHEBI:43474"/>
    </ligand>
</feature>
<feature type="binding site" evidence="3">
    <location>
        <begin position="53"/>
        <end position="54"/>
    </location>
    <ligand>
        <name>phosphate</name>
        <dbReference type="ChEBI" id="CHEBI:43474"/>
    </ligand>
</feature>
<dbReference type="InterPro" id="IPR010044">
    <property type="entry name" value="MTAP"/>
</dbReference>
<evidence type="ECO:0000313" key="6">
    <source>
        <dbReference type="Proteomes" id="UP000244248"/>
    </source>
</evidence>
<evidence type="ECO:0000259" key="4">
    <source>
        <dbReference type="Pfam" id="PF01048"/>
    </source>
</evidence>
<dbReference type="GO" id="GO:0005829">
    <property type="term" value="C:cytosol"/>
    <property type="evidence" value="ECO:0007669"/>
    <property type="project" value="TreeGrafter"/>
</dbReference>
<dbReference type="PANTHER" id="PTHR42679">
    <property type="entry name" value="S-METHYL-5'-THIOADENOSINE PHOSPHORYLASE"/>
    <property type="match status" value="1"/>
</dbReference>
<comment type="miscellaneous">
    <text evidence="3">Although this enzyme belongs to the family of MTA phosphorylases based on sequence homology, it lacks several conserved amino acids in the substrate binding pocket that confer specificity towards MTA.</text>
</comment>
<proteinExistence type="inferred from homology"/>
<organism evidence="5 6">
    <name type="scientific">Stenotrophobium rhamnosiphilum</name>
    <dbReference type="NCBI Taxonomy" id="2029166"/>
    <lineage>
        <taxon>Bacteria</taxon>
        <taxon>Pseudomonadati</taxon>
        <taxon>Pseudomonadota</taxon>
        <taxon>Gammaproteobacteria</taxon>
        <taxon>Nevskiales</taxon>
        <taxon>Nevskiaceae</taxon>
        <taxon>Stenotrophobium</taxon>
    </lineage>
</organism>
<sequence>MSTTIAVIGGTGMNQWPGLVIEKRHDVDTPYGKPSAPLLEGKVYGVRAIFLARHGEGHKLPPHAINYRANAWALREAGVKSVVAIAAVGGIAPWFPPAGVAVPHDVIDYTYGREFTYSDGSEGSELKHVEMTEPYSERVRRELLHGALAAGIDIAESGVMGVTQGPRLETTAEIQRMKRDGCDMVGMTGMPEASLARELGLDYACLALSVNWGAGIMGNGDIHAEIHQSIEIGMGKIRAILSRALPALVAKDEEM</sequence>
<dbReference type="EMBL" id="QANS01000001">
    <property type="protein sequence ID" value="PTU33149.1"/>
    <property type="molecule type" value="Genomic_DNA"/>
</dbReference>
<keyword evidence="1 3" id="KW-0328">Glycosyltransferase</keyword>
<dbReference type="NCBIfam" id="NF006599">
    <property type="entry name" value="PRK09136.1"/>
    <property type="match status" value="1"/>
</dbReference>
<gene>
    <name evidence="5" type="ORF">CJD38_03335</name>
</gene>
<feature type="binding site" evidence="3">
    <location>
        <position position="188"/>
    </location>
    <ligand>
        <name>phosphate</name>
        <dbReference type="ChEBI" id="CHEBI:43474"/>
    </ligand>
</feature>
<comment type="subunit">
    <text evidence="3">Homohexamer. Dimer of a homotrimer.</text>
</comment>
<evidence type="ECO:0000256" key="2">
    <source>
        <dbReference type="ARBA" id="ARBA00022679"/>
    </source>
</evidence>
<name>A0A2T5MKR3_9GAMM</name>
<comment type="caution">
    <text evidence="5">The sequence shown here is derived from an EMBL/GenBank/DDBJ whole genome shotgun (WGS) entry which is preliminary data.</text>
</comment>
<reference evidence="5 6" key="1">
    <citation type="submission" date="2018-04" db="EMBL/GenBank/DDBJ databases">
        <title>Novel species isolated from glacier.</title>
        <authorList>
            <person name="Liu Q."/>
            <person name="Xin Y.-H."/>
        </authorList>
    </citation>
    <scope>NUCLEOTIDE SEQUENCE [LARGE SCALE GENOMIC DNA]</scope>
    <source>
        <strain evidence="5 6">GT1R17</strain>
    </source>
</reference>
<keyword evidence="6" id="KW-1185">Reference proteome</keyword>
<dbReference type="GO" id="GO:0019509">
    <property type="term" value="P:L-methionine salvage from methylthioadenosine"/>
    <property type="evidence" value="ECO:0007669"/>
    <property type="project" value="TreeGrafter"/>
</dbReference>
<evidence type="ECO:0000256" key="1">
    <source>
        <dbReference type="ARBA" id="ARBA00022676"/>
    </source>
</evidence>
<dbReference type="InterPro" id="IPR000845">
    <property type="entry name" value="Nucleoside_phosphorylase_d"/>
</dbReference>
<dbReference type="Gene3D" id="3.40.50.1580">
    <property type="entry name" value="Nucleoside phosphorylase domain"/>
    <property type="match status" value="1"/>
</dbReference>
<feature type="site" description="Important for substrate specificity" evidence="3">
    <location>
        <position position="223"/>
    </location>
</feature>
<dbReference type="SUPFAM" id="SSF53167">
    <property type="entry name" value="Purine and uridine phosphorylases"/>
    <property type="match status" value="1"/>
</dbReference>
<dbReference type="EC" id="2.4.2.1" evidence="3"/>
<dbReference type="RefSeq" id="WP_107938858.1">
    <property type="nucleotide sequence ID" value="NZ_QANS01000001.1"/>
</dbReference>
<dbReference type="GO" id="GO:0006166">
    <property type="term" value="P:purine ribonucleoside salvage"/>
    <property type="evidence" value="ECO:0007669"/>
    <property type="project" value="UniProtKB-UniRule"/>
</dbReference>
<dbReference type="HAMAP" id="MF_01963">
    <property type="entry name" value="MTAP"/>
    <property type="match status" value="1"/>
</dbReference>
<dbReference type="AlphaFoldDB" id="A0A2T5MKR3"/>
<comment type="caution">
    <text evidence="3">Lacks conserved residue(s) required for the propagation of feature annotation.</text>
</comment>
<dbReference type="Proteomes" id="UP000244248">
    <property type="component" value="Unassembled WGS sequence"/>
</dbReference>
<dbReference type="UniPathway" id="UPA00606"/>
<feature type="binding site" evidence="3">
    <location>
        <position position="187"/>
    </location>
    <ligand>
        <name>substrate</name>
    </ligand>
</feature>